<keyword evidence="10" id="KW-1185">Reference proteome</keyword>
<dbReference type="Pfam" id="PF00528">
    <property type="entry name" value="BPD_transp_1"/>
    <property type="match status" value="1"/>
</dbReference>
<comment type="subcellular location">
    <subcellularLocation>
        <location evidence="1 7">Cell membrane</location>
        <topology evidence="1 7">Multi-pass membrane protein</topology>
    </subcellularLocation>
</comment>
<dbReference type="AlphaFoldDB" id="A0A1Z9YWQ6"/>
<keyword evidence="3" id="KW-1003">Cell membrane</keyword>
<dbReference type="PANTHER" id="PTHR30151">
    <property type="entry name" value="ALKANE SULFONATE ABC TRANSPORTER-RELATED, MEMBRANE SUBUNIT"/>
    <property type="match status" value="1"/>
</dbReference>
<dbReference type="GO" id="GO:0055085">
    <property type="term" value="P:transmembrane transport"/>
    <property type="evidence" value="ECO:0007669"/>
    <property type="project" value="InterPro"/>
</dbReference>
<evidence type="ECO:0000259" key="8">
    <source>
        <dbReference type="PROSITE" id="PS50928"/>
    </source>
</evidence>
<dbReference type="RefSeq" id="WP_087620993.1">
    <property type="nucleotide sequence ID" value="NZ_NEXX01000004.1"/>
</dbReference>
<dbReference type="Proteomes" id="UP000196536">
    <property type="component" value="Unassembled WGS sequence"/>
</dbReference>
<dbReference type="InterPro" id="IPR000515">
    <property type="entry name" value="MetI-like"/>
</dbReference>
<dbReference type="Gene3D" id="1.10.3720.10">
    <property type="entry name" value="MetI-like"/>
    <property type="match status" value="1"/>
</dbReference>
<evidence type="ECO:0000256" key="4">
    <source>
        <dbReference type="ARBA" id="ARBA00022692"/>
    </source>
</evidence>
<feature type="domain" description="ABC transmembrane type-1" evidence="8">
    <location>
        <begin position="67"/>
        <end position="249"/>
    </location>
</feature>
<evidence type="ECO:0000256" key="2">
    <source>
        <dbReference type="ARBA" id="ARBA00022448"/>
    </source>
</evidence>
<proteinExistence type="inferred from homology"/>
<keyword evidence="2 7" id="KW-0813">Transport</keyword>
<dbReference type="OrthoDB" id="5298727at2"/>
<feature type="transmembrane region" description="Helical" evidence="7">
    <location>
        <begin position="20"/>
        <end position="38"/>
    </location>
</feature>
<feature type="transmembrane region" description="Helical" evidence="7">
    <location>
        <begin position="75"/>
        <end position="94"/>
    </location>
</feature>
<accession>A0A1Z9YWQ6</accession>
<evidence type="ECO:0000313" key="9">
    <source>
        <dbReference type="EMBL" id="OUY06636.1"/>
    </source>
</evidence>
<feature type="transmembrane region" description="Helical" evidence="7">
    <location>
        <begin position="177"/>
        <end position="200"/>
    </location>
</feature>
<keyword evidence="6 7" id="KW-0472">Membrane</keyword>
<gene>
    <name evidence="9" type="ORF">CAP51_11940</name>
</gene>
<feature type="transmembrane region" description="Helical" evidence="7">
    <location>
        <begin position="131"/>
        <end position="149"/>
    </location>
</feature>
<evidence type="ECO:0000256" key="6">
    <source>
        <dbReference type="ARBA" id="ARBA00023136"/>
    </source>
</evidence>
<evidence type="ECO:0000256" key="5">
    <source>
        <dbReference type="ARBA" id="ARBA00022989"/>
    </source>
</evidence>
<feature type="transmembrane region" description="Helical" evidence="7">
    <location>
        <begin position="106"/>
        <end position="125"/>
    </location>
</feature>
<keyword evidence="4 7" id="KW-0812">Transmembrane</keyword>
<name>A0A1Z9YWQ6_9GAMM</name>
<sequence>MAFIHRIQSVNWQQINWRGWVIPLLFILLWNIASWQNWVNPKLIPAPVDVLITAWQHVLQLEFWQSIAASLWRDLSGFAIGSFFGIAFGILVGSSKIANYLFSPSFNVLRQVSLFAWLPLITTFLDYGNSAKILFISLSVFYPVALHTIDGVRGISAKQYEVAQVYAFSRWQLLRQLILPAAAPQIFVGLQLGLIFAWLATIGSEFLLASYGVGLGNLVIQGRAALDVGLIVFGLIVIGVIGILLNTLANQLERRWLHWRNQ</sequence>
<reference evidence="9 10" key="1">
    <citation type="submission" date="2017-05" db="EMBL/GenBank/DDBJ databases">
        <title>Acinetobacter populi ANC 5415 (= PBJ7), whole genome shotgun sequencing project.</title>
        <authorList>
            <person name="Nemec A."/>
            <person name="Radolfova-Krizova L."/>
        </authorList>
    </citation>
    <scope>NUCLEOTIDE SEQUENCE [LARGE SCALE GENOMIC DNA]</scope>
    <source>
        <strain evidence="9 10">PBJ7</strain>
    </source>
</reference>
<dbReference type="CDD" id="cd06261">
    <property type="entry name" value="TM_PBP2"/>
    <property type="match status" value="1"/>
</dbReference>
<dbReference type="GO" id="GO:0005886">
    <property type="term" value="C:plasma membrane"/>
    <property type="evidence" value="ECO:0007669"/>
    <property type="project" value="UniProtKB-SubCell"/>
</dbReference>
<organism evidence="9 10">
    <name type="scientific">Acinetobacter populi</name>
    <dbReference type="NCBI Taxonomy" id="1582270"/>
    <lineage>
        <taxon>Bacteria</taxon>
        <taxon>Pseudomonadati</taxon>
        <taxon>Pseudomonadota</taxon>
        <taxon>Gammaproteobacteria</taxon>
        <taxon>Moraxellales</taxon>
        <taxon>Moraxellaceae</taxon>
        <taxon>Acinetobacter</taxon>
    </lineage>
</organism>
<comment type="similarity">
    <text evidence="7">Belongs to the binding-protein-dependent transport system permease family.</text>
</comment>
<comment type="caution">
    <text evidence="9">The sequence shown here is derived from an EMBL/GenBank/DDBJ whole genome shotgun (WGS) entry which is preliminary data.</text>
</comment>
<evidence type="ECO:0000256" key="3">
    <source>
        <dbReference type="ARBA" id="ARBA00022475"/>
    </source>
</evidence>
<dbReference type="PROSITE" id="PS50928">
    <property type="entry name" value="ABC_TM1"/>
    <property type="match status" value="1"/>
</dbReference>
<evidence type="ECO:0000256" key="7">
    <source>
        <dbReference type="RuleBase" id="RU363032"/>
    </source>
</evidence>
<dbReference type="PANTHER" id="PTHR30151:SF38">
    <property type="entry name" value="ALIPHATIC SULFONATES TRANSPORT PERMEASE PROTEIN SSUC-RELATED"/>
    <property type="match status" value="1"/>
</dbReference>
<dbReference type="SUPFAM" id="SSF161098">
    <property type="entry name" value="MetI-like"/>
    <property type="match status" value="1"/>
</dbReference>
<evidence type="ECO:0000256" key="1">
    <source>
        <dbReference type="ARBA" id="ARBA00004651"/>
    </source>
</evidence>
<dbReference type="EMBL" id="NEXX01000004">
    <property type="protein sequence ID" value="OUY06636.1"/>
    <property type="molecule type" value="Genomic_DNA"/>
</dbReference>
<evidence type="ECO:0000313" key="10">
    <source>
        <dbReference type="Proteomes" id="UP000196536"/>
    </source>
</evidence>
<keyword evidence="5 7" id="KW-1133">Transmembrane helix</keyword>
<feature type="transmembrane region" description="Helical" evidence="7">
    <location>
        <begin position="220"/>
        <end position="245"/>
    </location>
</feature>
<dbReference type="InterPro" id="IPR035906">
    <property type="entry name" value="MetI-like_sf"/>
</dbReference>
<protein>
    <submittedName>
        <fullName evidence="9">Taurine ABC transporter permease</fullName>
    </submittedName>
</protein>